<dbReference type="InterPro" id="IPR024041">
    <property type="entry name" value="NH4_transpt_AmtB-like_dom"/>
</dbReference>
<dbReference type="PANTHER" id="PTHR11730">
    <property type="entry name" value="AMMONIUM TRANSPORTER"/>
    <property type="match status" value="1"/>
</dbReference>
<evidence type="ECO:0000256" key="3">
    <source>
        <dbReference type="ARBA" id="ARBA00022989"/>
    </source>
</evidence>
<accession>A0A9D4A5N1</accession>
<reference evidence="7 8" key="1">
    <citation type="journal article" date="2021" name="Plant Biotechnol. J.">
        <title>Multi-omics assisted identification of the key and species-specific regulatory components of drought-tolerant mechanisms in Gossypium stocksii.</title>
        <authorList>
            <person name="Yu D."/>
            <person name="Ke L."/>
            <person name="Zhang D."/>
            <person name="Wu Y."/>
            <person name="Sun Y."/>
            <person name="Mei J."/>
            <person name="Sun J."/>
            <person name="Sun Y."/>
        </authorList>
    </citation>
    <scope>NUCLEOTIDE SEQUENCE [LARGE SCALE GENOMIC DNA]</scope>
    <source>
        <strain evidence="8">cv. E1</strain>
        <tissue evidence="7">Leaf</tissue>
    </source>
</reference>
<dbReference type="GO" id="GO:0097272">
    <property type="term" value="P:ammonium homeostasis"/>
    <property type="evidence" value="ECO:0007669"/>
    <property type="project" value="TreeGrafter"/>
</dbReference>
<keyword evidence="3 5" id="KW-1133">Transmembrane helix</keyword>
<dbReference type="GO" id="GO:0008519">
    <property type="term" value="F:ammonium channel activity"/>
    <property type="evidence" value="ECO:0007669"/>
    <property type="project" value="InterPro"/>
</dbReference>
<comment type="caution">
    <text evidence="7">The sequence shown here is derived from an EMBL/GenBank/DDBJ whole genome shotgun (WGS) entry which is preliminary data.</text>
</comment>
<dbReference type="EMBL" id="JAIQCV010000006">
    <property type="protein sequence ID" value="KAH1091927.1"/>
    <property type="molecule type" value="Genomic_DNA"/>
</dbReference>
<dbReference type="InterPro" id="IPR029020">
    <property type="entry name" value="Ammonium/urea_transptr"/>
</dbReference>
<evidence type="ECO:0000256" key="4">
    <source>
        <dbReference type="ARBA" id="ARBA00023136"/>
    </source>
</evidence>
<dbReference type="OrthoDB" id="1731857at2759"/>
<evidence type="ECO:0000313" key="7">
    <source>
        <dbReference type="EMBL" id="KAH1091927.1"/>
    </source>
</evidence>
<keyword evidence="4 5" id="KW-0472">Membrane</keyword>
<protein>
    <recommendedName>
        <fullName evidence="6">Ammonium transporter AmtB-like domain-containing protein</fullName>
    </recommendedName>
</protein>
<sequence length="147" mass="16510">MGKTHLPPTITGCTVVLITFFRKEILIGNWNMINVCSGLLDGFIAIVFGYSMFELWVTIICDFVIALVLIRCNKLADKVKFDKPLKVAQLHDGCSAWGILFMGLFVSKKPVRGIYSSKLVQCKLFISDRGRLLATLIIHVTINYVIK</sequence>
<feature type="domain" description="Ammonium transporter AmtB-like" evidence="6">
    <location>
        <begin position="12"/>
        <end position="117"/>
    </location>
</feature>
<dbReference type="Proteomes" id="UP000828251">
    <property type="component" value="Unassembled WGS sequence"/>
</dbReference>
<evidence type="ECO:0000313" key="8">
    <source>
        <dbReference type="Proteomes" id="UP000828251"/>
    </source>
</evidence>
<evidence type="ECO:0000256" key="1">
    <source>
        <dbReference type="ARBA" id="ARBA00004141"/>
    </source>
</evidence>
<feature type="transmembrane region" description="Helical" evidence="5">
    <location>
        <begin position="6"/>
        <end position="22"/>
    </location>
</feature>
<proteinExistence type="predicted"/>
<gene>
    <name evidence="7" type="ORF">J1N35_019184</name>
</gene>
<dbReference type="GO" id="GO:0005886">
    <property type="term" value="C:plasma membrane"/>
    <property type="evidence" value="ECO:0007669"/>
    <property type="project" value="TreeGrafter"/>
</dbReference>
<evidence type="ECO:0000256" key="5">
    <source>
        <dbReference type="SAM" id="Phobius"/>
    </source>
</evidence>
<dbReference type="Pfam" id="PF00909">
    <property type="entry name" value="Ammonium_transp"/>
    <property type="match status" value="1"/>
</dbReference>
<feature type="transmembrane region" description="Helical" evidence="5">
    <location>
        <begin position="43"/>
        <end position="70"/>
    </location>
</feature>
<name>A0A9D4A5N1_9ROSI</name>
<comment type="subcellular location">
    <subcellularLocation>
        <location evidence="1">Membrane</location>
        <topology evidence="1">Multi-pass membrane protein</topology>
    </subcellularLocation>
</comment>
<organism evidence="7 8">
    <name type="scientific">Gossypium stocksii</name>
    <dbReference type="NCBI Taxonomy" id="47602"/>
    <lineage>
        <taxon>Eukaryota</taxon>
        <taxon>Viridiplantae</taxon>
        <taxon>Streptophyta</taxon>
        <taxon>Embryophyta</taxon>
        <taxon>Tracheophyta</taxon>
        <taxon>Spermatophyta</taxon>
        <taxon>Magnoliopsida</taxon>
        <taxon>eudicotyledons</taxon>
        <taxon>Gunneridae</taxon>
        <taxon>Pentapetalae</taxon>
        <taxon>rosids</taxon>
        <taxon>malvids</taxon>
        <taxon>Malvales</taxon>
        <taxon>Malvaceae</taxon>
        <taxon>Malvoideae</taxon>
        <taxon>Gossypium</taxon>
    </lineage>
</organism>
<evidence type="ECO:0000256" key="2">
    <source>
        <dbReference type="ARBA" id="ARBA00022692"/>
    </source>
</evidence>
<dbReference type="Gene3D" id="1.10.3430.10">
    <property type="entry name" value="Ammonium transporter AmtB like domains"/>
    <property type="match status" value="1"/>
</dbReference>
<dbReference type="AlphaFoldDB" id="A0A9D4A5N1"/>
<keyword evidence="2 5" id="KW-0812">Transmembrane</keyword>
<evidence type="ECO:0000259" key="6">
    <source>
        <dbReference type="Pfam" id="PF00909"/>
    </source>
</evidence>
<dbReference type="SUPFAM" id="SSF111352">
    <property type="entry name" value="Ammonium transporter"/>
    <property type="match status" value="1"/>
</dbReference>
<dbReference type="PANTHER" id="PTHR11730:SF121">
    <property type="entry name" value="AMMONIUM TRANSPORTER 1 MEMBER 1"/>
    <property type="match status" value="1"/>
</dbReference>
<keyword evidence="8" id="KW-1185">Reference proteome</keyword>